<reference evidence="1 2" key="1">
    <citation type="submission" date="2013-02" db="EMBL/GenBank/DDBJ databases">
        <title>Whole genome shotgun sequence of Gordonia malaquae NBRC 108250.</title>
        <authorList>
            <person name="Yoshida I."/>
            <person name="Hosoyama A."/>
            <person name="Tsuchikane K."/>
            <person name="Ando Y."/>
            <person name="Baba S."/>
            <person name="Ohji S."/>
            <person name="Hamada M."/>
            <person name="Tamura T."/>
            <person name="Yamazoe A."/>
            <person name="Yamazaki S."/>
            <person name="Fujita N."/>
        </authorList>
    </citation>
    <scope>NUCLEOTIDE SEQUENCE [LARGE SCALE GENOMIC DNA]</scope>
    <source>
        <strain evidence="1 2">NBRC 108250</strain>
    </source>
</reference>
<dbReference type="STRING" id="410332.SAMN04488550_1782"/>
<dbReference type="AlphaFoldDB" id="M3TEE6"/>
<dbReference type="EMBL" id="BAOP01000012">
    <property type="protein sequence ID" value="GAC79751.1"/>
    <property type="molecule type" value="Genomic_DNA"/>
</dbReference>
<dbReference type="Proteomes" id="UP000035009">
    <property type="component" value="Unassembled WGS sequence"/>
</dbReference>
<comment type="caution">
    <text evidence="1">The sequence shown here is derived from an EMBL/GenBank/DDBJ whole genome shotgun (WGS) entry which is preliminary data.</text>
</comment>
<protein>
    <recommendedName>
        <fullName evidence="3">Pentapeptide repeat-containing protein</fullName>
    </recommendedName>
</protein>
<dbReference type="SUPFAM" id="SSF141571">
    <property type="entry name" value="Pentapeptide repeat-like"/>
    <property type="match status" value="1"/>
</dbReference>
<evidence type="ECO:0000313" key="2">
    <source>
        <dbReference type="Proteomes" id="UP000035009"/>
    </source>
</evidence>
<dbReference type="RefSeq" id="WP_008378326.1">
    <property type="nucleotide sequence ID" value="NZ_BAOP01000012.1"/>
</dbReference>
<sequence>MPRAPRLERLVLPELETGDATDIAPHSDVELAMFDNVDLAGESAVGVSLVECEIVASNLDDTDFTGARFADSRLTRITAPRFTLARAFLRNVHLADSRIGALDLFDGKVRSMVVENCKIELVNLRGCDVRDVEFRGCIIGELDFGGATVARVSFTACRVETLDVHQAELTDVDLRGLTIGNVHHLDGLRGSTMDTDQAVGLVNHFAAHLGVTLD</sequence>
<proteinExistence type="predicted"/>
<evidence type="ECO:0008006" key="3">
    <source>
        <dbReference type="Google" id="ProtNLM"/>
    </source>
</evidence>
<gene>
    <name evidence="1" type="ORF">GM1_012_00240</name>
</gene>
<dbReference type="Gene3D" id="2.160.20.80">
    <property type="entry name" value="E3 ubiquitin-protein ligase SopA"/>
    <property type="match status" value="1"/>
</dbReference>
<dbReference type="eggNOG" id="COG1357">
    <property type="taxonomic scope" value="Bacteria"/>
</dbReference>
<accession>M3TEE6</accession>
<keyword evidence="2" id="KW-1185">Reference proteome</keyword>
<dbReference type="OrthoDB" id="2579959at2"/>
<evidence type="ECO:0000313" key="1">
    <source>
        <dbReference type="EMBL" id="GAC79751.1"/>
    </source>
</evidence>
<name>M3TEE6_GORML</name>
<organism evidence="1 2">
    <name type="scientific">Gordonia malaquae NBRC 108250</name>
    <dbReference type="NCBI Taxonomy" id="1223542"/>
    <lineage>
        <taxon>Bacteria</taxon>
        <taxon>Bacillati</taxon>
        <taxon>Actinomycetota</taxon>
        <taxon>Actinomycetes</taxon>
        <taxon>Mycobacteriales</taxon>
        <taxon>Gordoniaceae</taxon>
        <taxon>Gordonia</taxon>
    </lineage>
</organism>